<evidence type="ECO:0000313" key="5">
    <source>
        <dbReference type="EMBL" id="RJP24743.1"/>
    </source>
</evidence>
<dbReference type="EMBL" id="QZKU01000031">
    <property type="protein sequence ID" value="RJP24743.1"/>
    <property type="molecule type" value="Genomic_DNA"/>
</dbReference>
<evidence type="ECO:0000256" key="2">
    <source>
        <dbReference type="ARBA" id="ARBA00023002"/>
    </source>
</evidence>
<dbReference type="Proteomes" id="UP000265882">
    <property type="component" value="Unassembled WGS sequence"/>
</dbReference>
<protein>
    <submittedName>
        <fullName evidence="5">Alpha-ketoacid dehydrogenase subunit beta</fullName>
    </submittedName>
</protein>
<dbReference type="Pfam" id="PF02779">
    <property type="entry name" value="Transket_pyr"/>
    <property type="match status" value="1"/>
</dbReference>
<dbReference type="Gene3D" id="3.40.50.970">
    <property type="match status" value="1"/>
</dbReference>
<gene>
    <name evidence="5" type="ORF">C4520_03425</name>
</gene>
<dbReference type="InterPro" id="IPR005475">
    <property type="entry name" value="Transketolase-like_Pyr-bd"/>
</dbReference>
<dbReference type="InterPro" id="IPR033248">
    <property type="entry name" value="Transketolase_C"/>
</dbReference>
<organism evidence="5 6">
    <name type="scientific">Abyssobacteria bacterium (strain SURF_5)</name>
    <dbReference type="NCBI Taxonomy" id="2093360"/>
    <lineage>
        <taxon>Bacteria</taxon>
        <taxon>Pseudomonadati</taxon>
        <taxon>Candidatus Hydrogenedentota</taxon>
        <taxon>Candidatus Abyssobacteria</taxon>
    </lineage>
</organism>
<dbReference type="Gene3D" id="3.40.50.920">
    <property type="match status" value="1"/>
</dbReference>
<evidence type="ECO:0000256" key="3">
    <source>
        <dbReference type="ARBA" id="ARBA00023052"/>
    </source>
</evidence>
<reference evidence="5 6" key="1">
    <citation type="journal article" date="2017" name="ISME J.">
        <title>Energy and carbon metabolisms in a deep terrestrial subsurface fluid microbial community.</title>
        <authorList>
            <person name="Momper L."/>
            <person name="Jungbluth S.P."/>
            <person name="Lee M.D."/>
            <person name="Amend J.P."/>
        </authorList>
    </citation>
    <scope>NUCLEOTIDE SEQUENCE [LARGE SCALE GENOMIC DNA]</scope>
    <source>
        <strain evidence="5">SURF_5</strain>
    </source>
</reference>
<dbReference type="GO" id="GO:0016491">
    <property type="term" value="F:oxidoreductase activity"/>
    <property type="evidence" value="ECO:0007669"/>
    <property type="project" value="UniProtKB-KW"/>
</dbReference>
<feature type="domain" description="Transketolase-like pyrimidine-binding" evidence="4">
    <location>
        <begin position="4"/>
        <end position="179"/>
    </location>
</feature>
<dbReference type="PANTHER" id="PTHR43257:SF2">
    <property type="entry name" value="PYRUVATE DEHYDROGENASE E1 COMPONENT SUBUNIT BETA"/>
    <property type="match status" value="1"/>
</dbReference>
<evidence type="ECO:0000313" key="6">
    <source>
        <dbReference type="Proteomes" id="UP000265882"/>
    </source>
</evidence>
<dbReference type="FunFam" id="3.40.50.920:FF:000001">
    <property type="entry name" value="Pyruvate dehydrogenase E1 beta subunit"/>
    <property type="match status" value="1"/>
</dbReference>
<dbReference type="NCBIfam" id="NF006667">
    <property type="entry name" value="PRK09212.1"/>
    <property type="match status" value="1"/>
</dbReference>
<dbReference type="SUPFAM" id="SSF52922">
    <property type="entry name" value="TK C-terminal domain-like"/>
    <property type="match status" value="1"/>
</dbReference>
<name>A0A3A4NW90_ABYX5</name>
<dbReference type="InterPro" id="IPR009014">
    <property type="entry name" value="Transketo_C/PFOR_II"/>
</dbReference>
<dbReference type="SUPFAM" id="SSF52518">
    <property type="entry name" value="Thiamin diphosphate-binding fold (THDP-binding)"/>
    <property type="match status" value="1"/>
</dbReference>
<dbReference type="Pfam" id="PF02780">
    <property type="entry name" value="Transketolase_C"/>
    <property type="match status" value="1"/>
</dbReference>
<dbReference type="PANTHER" id="PTHR43257">
    <property type="entry name" value="PYRUVATE DEHYDROGENASE E1 COMPONENT BETA SUBUNIT"/>
    <property type="match status" value="1"/>
</dbReference>
<dbReference type="SMART" id="SM00861">
    <property type="entry name" value="Transket_pyr"/>
    <property type="match status" value="1"/>
</dbReference>
<evidence type="ECO:0000259" key="4">
    <source>
        <dbReference type="SMART" id="SM00861"/>
    </source>
</evidence>
<evidence type="ECO:0000256" key="1">
    <source>
        <dbReference type="ARBA" id="ARBA00001964"/>
    </source>
</evidence>
<dbReference type="InterPro" id="IPR029061">
    <property type="entry name" value="THDP-binding"/>
</dbReference>
<comment type="cofactor">
    <cofactor evidence="1">
        <name>thiamine diphosphate</name>
        <dbReference type="ChEBI" id="CHEBI:58937"/>
    </cofactor>
</comment>
<proteinExistence type="predicted"/>
<dbReference type="AlphaFoldDB" id="A0A3A4NW90"/>
<keyword evidence="3" id="KW-0786">Thiamine pyrophosphate</keyword>
<comment type="caution">
    <text evidence="5">The sequence shown here is derived from an EMBL/GenBank/DDBJ whole genome shotgun (WGS) entry which is preliminary data.</text>
</comment>
<dbReference type="CDD" id="cd07036">
    <property type="entry name" value="TPP_PYR_E1-PDHc-beta_like"/>
    <property type="match status" value="1"/>
</dbReference>
<dbReference type="FunFam" id="3.40.50.970:FF:000001">
    <property type="entry name" value="Pyruvate dehydrogenase E1 beta subunit"/>
    <property type="match status" value="1"/>
</dbReference>
<accession>A0A3A4NW90</accession>
<keyword evidence="2" id="KW-0560">Oxidoreductase</keyword>
<sequence>MPEITMVEAVRQAMKEEMERDETVVVLGEDVGEYGGAFKATEGLFQQFGEYRVIDTPISESVIVGVALGMAIIGFRPVAEIQFADFITCGFDMIVNQTATLRYRTAGDMHAPMVIRAPSAAGVHGGLYHSQSPEAWFAHTPGIKVVVPSTAYDAKGLLKAAIRDEDPVVFFEPKYLYRRAKDEVPEQEFVVPLGKAKLLQEGGDVTVVTYGSMAPLCRNAVKTLEEEEDLSIELIDLRTIMPLDKDLIYESAKKTNRVVLVYEDHKTLGIGAEIAALLADELFEYLDAPIARVASPDTHIPYSPPLEEFYLPKKEDVIAAVHRVIEY</sequence>